<feature type="transmembrane region" description="Helical" evidence="6">
    <location>
        <begin position="84"/>
        <end position="107"/>
    </location>
</feature>
<evidence type="ECO:0000256" key="1">
    <source>
        <dbReference type="ARBA" id="ARBA00004651"/>
    </source>
</evidence>
<sequence length="249" mass="26772">MFCPITVANDPATRRLPFIRIIAALALIALAVTLWWRGVEFRDVSRWVAEQGSWAPALFVVVSIGLMSTVVPKTVIALSAGALFGTWLGGALLLLIAVIAAFVNYILGRWWFSEVTLGSPKDSVAGDEEAEEEDESGQQRPWLEAIAQLAGEAGFGFHLLVRLSPLPTMVISYAMGAYRARLVPYLSAAAVAAVPQLLWIHAAATAVDSEATGSRLVPTIATFTLAIIVFALLPRLTYLRLKEIRAGAG</sequence>
<dbReference type="OrthoDB" id="292332at2"/>
<feature type="transmembrane region" description="Helical" evidence="6">
    <location>
        <begin position="57"/>
        <end position="78"/>
    </location>
</feature>
<feature type="transmembrane region" description="Helical" evidence="6">
    <location>
        <begin position="182"/>
        <end position="204"/>
    </location>
</feature>
<evidence type="ECO:0000259" key="7">
    <source>
        <dbReference type="Pfam" id="PF09335"/>
    </source>
</evidence>
<dbReference type="Pfam" id="PF09335">
    <property type="entry name" value="VTT_dom"/>
    <property type="match status" value="1"/>
</dbReference>
<dbReference type="PANTHER" id="PTHR12677">
    <property type="entry name" value="GOLGI APPARATUS MEMBRANE PROTEIN TVP38-RELATED"/>
    <property type="match status" value="1"/>
</dbReference>
<proteinExistence type="inferred from homology"/>
<feature type="transmembrane region" description="Helical" evidence="6">
    <location>
        <begin position="18"/>
        <end position="36"/>
    </location>
</feature>
<name>A0A5C6A5C7_9BACT</name>
<comment type="similarity">
    <text evidence="6">Belongs to the TVP38/TMEM64 family.</text>
</comment>
<dbReference type="RefSeq" id="WP_146522458.1">
    <property type="nucleotide sequence ID" value="NZ_CP151726.1"/>
</dbReference>
<keyword evidence="2 6" id="KW-1003">Cell membrane</keyword>
<comment type="subcellular location">
    <subcellularLocation>
        <location evidence="1 6">Cell membrane</location>
        <topology evidence="1 6">Multi-pass membrane protein</topology>
    </subcellularLocation>
</comment>
<evidence type="ECO:0000256" key="6">
    <source>
        <dbReference type="RuleBase" id="RU366058"/>
    </source>
</evidence>
<evidence type="ECO:0000256" key="5">
    <source>
        <dbReference type="ARBA" id="ARBA00023136"/>
    </source>
</evidence>
<keyword evidence="9" id="KW-1185">Reference proteome</keyword>
<evidence type="ECO:0000313" key="9">
    <source>
        <dbReference type="Proteomes" id="UP000320176"/>
    </source>
</evidence>
<evidence type="ECO:0000256" key="3">
    <source>
        <dbReference type="ARBA" id="ARBA00022692"/>
    </source>
</evidence>
<dbReference type="InterPro" id="IPR032816">
    <property type="entry name" value="VTT_dom"/>
</dbReference>
<reference evidence="8 9" key="1">
    <citation type="submission" date="2019-02" db="EMBL/GenBank/DDBJ databases">
        <title>Deep-cultivation of Planctomycetes and their phenomic and genomic characterization uncovers novel biology.</title>
        <authorList>
            <person name="Wiegand S."/>
            <person name="Jogler M."/>
            <person name="Boedeker C."/>
            <person name="Pinto D."/>
            <person name="Vollmers J."/>
            <person name="Rivas-Marin E."/>
            <person name="Kohn T."/>
            <person name="Peeters S.H."/>
            <person name="Heuer A."/>
            <person name="Rast P."/>
            <person name="Oberbeckmann S."/>
            <person name="Bunk B."/>
            <person name="Jeske O."/>
            <person name="Meyerdierks A."/>
            <person name="Storesund J.E."/>
            <person name="Kallscheuer N."/>
            <person name="Luecker S."/>
            <person name="Lage O.M."/>
            <person name="Pohl T."/>
            <person name="Merkel B.J."/>
            <person name="Hornburger P."/>
            <person name="Mueller R.-W."/>
            <person name="Bruemmer F."/>
            <person name="Labrenz M."/>
            <person name="Spormann A.M."/>
            <person name="Op Den Camp H."/>
            <person name="Overmann J."/>
            <person name="Amann R."/>
            <person name="Jetten M.S.M."/>
            <person name="Mascher T."/>
            <person name="Medema M.H."/>
            <person name="Devos D.P."/>
            <person name="Kaster A.-K."/>
            <person name="Ovreas L."/>
            <person name="Rohde M."/>
            <person name="Galperin M.Y."/>
            <person name="Jogler C."/>
        </authorList>
    </citation>
    <scope>NUCLEOTIDE SEQUENCE [LARGE SCALE GENOMIC DNA]</scope>
    <source>
        <strain evidence="8 9">Pla52n</strain>
    </source>
</reference>
<keyword evidence="4 6" id="KW-1133">Transmembrane helix</keyword>
<organism evidence="8 9">
    <name type="scientific">Stieleria varia</name>
    <dbReference type="NCBI Taxonomy" id="2528005"/>
    <lineage>
        <taxon>Bacteria</taxon>
        <taxon>Pseudomonadati</taxon>
        <taxon>Planctomycetota</taxon>
        <taxon>Planctomycetia</taxon>
        <taxon>Pirellulales</taxon>
        <taxon>Pirellulaceae</taxon>
        <taxon>Stieleria</taxon>
    </lineage>
</organism>
<keyword evidence="5 6" id="KW-0472">Membrane</keyword>
<evidence type="ECO:0000256" key="4">
    <source>
        <dbReference type="ARBA" id="ARBA00022989"/>
    </source>
</evidence>
<dbReference type="InterPro" id="IPR015414">
    <property type="entry name" value="TMEM64"/>
</dbReference>
<dbReference type="AlphaFoldDB" id="A0A5C6A5C7"/>
<feature type="domain" description="VTT" evidence="7">
    <location>
        <begin position="71"/>
        <end position="200"/>
    </location>
</feature>
<comment type="caution">
    <text evidence="8">The sequence shown here is derived from an EMBL/GenBank/DDBJ whole genome shotgun (WGS) entry which is preliminary data.</text>
</comment>
<evidence type="ECO:0000256" key="2">
    <source>
        <dbReference type="ARBA" id="ARBA00022475"/>
    </source>
</evidence>
<protein>
    <recommendedName>
        <fullName evidence="6">TVP38/TMEM64 family membrane protein</fullName>
    </recommendedName>
</protein>
<dbReference type="Proteomes" id="UP000320176">
    <property type="component" value="Unassembled WGS sequence"/>
</dbReference>
<dbReference type="PANTHER" id="PTHR12677:SF59">
    <property type="entry name" value="GOLGI APPARATUS MEMBRANE PROTEIN TVP38-RELATED"/>
    <property type="match status" value="1"/>
</dbReference>
<dbReference type="EMBL" id="SJPN01000007">
    <property type="protein sequence ID" value="TWT94636.1"/>
    <property type="molecule type" value="Genomic_DNA"/>
</dbReference>
<keyword evidence="3 6" id="KW-0812">Transmembrane</keyword>
<evidence type="ECO:0000313" key="8">
    <source>
        <dbReference type="EMBL" id="TWT94636.1"/>
    </source>
</evidence>
<feature type="transmembrane region" description="Helical" evidence="6">
    <location>
        <begin position="216"/>
        <end position="233"/>
    </location>
</feature>
<dbReference type="GO" id="GO:0005886">
    <property type="term" value="C:plasma membrane"/>
    <property type="evidence" value="ECO:0007669"/>
    <property type="project" value="UniProtKB-SubCell"/>
</dbReference>
<accession>A0A5C6A5C7</accession>
<gene>
    <name evidence="8" type="ORF">Pla52n_54570</name>
</gene>